<feature type="transmembrane region" description="Helical" evidence="1">
    <location>
        <begin position="112"/>
        <end position="132"/>
    </location>
</feature>
<evidence type="ECO:0000313" key="2">
    <source>
        <dbReference type="EMBL" id="GLC56295.1"/>
    </source>
</evidence>
<dbReference type="Gene3D" id="3.10.350.10">
    <property type="entry name" value="LysM domain"/>
    <property type="match status" value="1"/>
</dbReference>
<dbReference type="OrthoDB" id="532218at2759"/>
<reference evidence="2 3" key="1">
    <citation type="journal article" date="2023" name="Commun. Biol.">
        <title>Reorganization of the ancestral sex-determining regions during the evolution of trioecy in Pleodorina starrii.</title>
        <authorList>
            <person name="Takahashi K."/>
            <person name="Suzuki S."/>
            <person name="Kawai-Toyooka H."/>
            <person name="Yamamoto K."/>
            <person name="Hamaji T."/>
            <person name="Ootsuki R."/>
            <person name="Yamaguchi H."/>
            <person name="Kawachi M."/>
            <person name="Higashiyama T."/>
            <person name="Nozaki H."/>
        </authorList>
    </citation>
    <scope>NUCLEOTIDE SEQUENCE [LARGE SCALE GENOMIC DNA]</scope>
    <source>
        <strain evidence="2 3">NIES-4479</strain>
    </source>
</reference>
<comment type="caution">
    <text evidence="2">The sequence shown here is derived from an EMBL/GenBank/DDBJ whole genome shotgun (WGS) entry which is preliminary data.</text>
</comment>
<name>A0A9W6F599_9CHLO</name>
<evidence type="ECO:0000313" key="3">
    <source>
        <dbReference type="Proteomes" id="UP001165080"/>
    </source>
</evidence>
<sequence>MKKRTVAVFGTLIASVVAAVMYFQFHQQHLLSVAGGSMSMETKKKFWAQGIDCQEVYEVQGYESPESLFKMFTITQHQFYQLNPGIGMNLKQGDLVCVKGIFDVSAHAMTPIWPIAIGGVLALAGIGAALYARMTATTV</sequence>
<dbReference type="Proteomes" id="UP001165080">
    <property type="component" value="Unassembled WGS sequence"/>
</dbReference>
<accession>A0A9W6F599</accession>
<evidence type="ECO:0000256" key="1">
    <source>
        <dbReference type="SAM" id="Phobius"/>
    </source>
</evidence>
<protein>
    <recommendedName>
        <fullName evidence="4">LysM domain-containing protein</fullName>
    </recommendedName>
</protein>
<keyword evidence="1" id="KW-0812">Transmembrane</keyword>
<dbReference type="EMBL" id="BRXU01000015">
    <property type="protein sequence ID" value="GLC56295.1"/>
    <property type="molecule type" value="Genomic_DNA"/>
</dbReference>
<evidence type="ECO:0008006" key="4">
    <source>
        <dbReference type="Google" id="ProtNLM"/>
    </source>
</evidence>
<organism evidence="2 3">
    <name type="scientific">Pleodorina starrii</name>
    <dbReference type="NCBI Taxonomy" id="330485"/>
    <lineage>
        <taxon>Eukaryota</taxon>
        <taxon>Viridiplantae</taxon>
        <taxon>Chlorophyta</taxon>
        <taxon>core chlorophytes</taxon>
        <taxon>Chlorophyceae</taxon>
        <taxon>CS clade</taxon>
        <taxon>Chlamydomonadales</taxon>
        <taxon>Volvocaceae</taxon>
        <taxon>Pleodorina</taxon>
    </lineage>
</organism>
<keyword evidence="3" id="KW-1185">Reference proteome</keyword>
<dbReference type="AlphaFoldDB" id="A0A9W6F599"/>
<keyword evidence="1" id="KW-0472">Membrane</keyword>
<proteinExistence type="predicted"/>
<dbReference type="InterPro" id="IPR036779">
    <property type="entry name" value="LysM_dom_sf"/>
</dbReference>
<gene>
    <name evidence="2" type="primary">PLEST008854</name>
    <name evidence="2" type="ORF">PLESTB_001089300</name>
</gene>
<keyword evidence="1" id="KW-1133">Transmembrane helix</keyword>